<dbReference type="AlphaFoldDB" id="A0A6J3GEN9"/>
<accession>A0A6J3GEN9</accession>
<dbReference type="Proteomes" id="UP000504640">
    <property type="component" value="Unplaced"/>
</dbReference>
<name>A0A6J3GEN9_SAPAP</name>
<keyword evidence="2" id="KW-1185">Reference proteome</keyword>
<sequence length="137" mass="14634">MELRSWNDPAESAETPWTLQPRKQRKGRTPGGRLRVACARGEGSTIAFSALRRTPTRVGRIRPRPGFGRGVAATLETLPGSGQADRGVTRRCPRVPAAAGLGTRGRPVGSGDLALEIRCRMEGAVVARGNPLAARRV</sequence>
<organism evidence="2 3">
    <name type="scientific">Sapajus apella</name>
    <name type="common">Brown-capped capuchin</name>
    <name type="synonym">Cebus apella</name>
    <dbReference type="NCBI Taxonomy" id="9515"/>
    <lineage>
        <taxon>Eukaryota</taxon>
        <taxon>Metazoa</taxon>
        <taxon>Chordata</taxon>
        <taxon>Craniata</taxon>
        <taxon>Vertebrata</taxon>
        <taxon>Euteleostomi</taxon>
        <taxon>Mammalia</taxon>
        <taxon>Eutheria</taxon>
        <taxon>Euarchontoglires</taxon>
        <taxon>Primates</taxon>
        <taxon>Haplorrhini</taxon>
        <taxon>Platyrrhini</taxon>
        <taxon>Cebidae</taxon>
        <taxon>Cebinae</taxon>
        <taxon>Sapajus</taxon>
    </lineage>
</organism>
<evidence type="ECO:0000313" key="2">
    <source>
        <dbReference type="Proteomes" id="UP000504640"/>
    </source>
</evidence>
<evidence type="ECO:0000313" key="3">
    <source>
        <dbReference type="RefSeq" id="XP_032116290.1"/>
    </source>
</evidence>
<evidence type="ECO:0000256" key="1">
    <source>
        <dbReference type="SAM" id="MobiDB-lite"/>
    </source>
</evidence>
<protein>
    <submittedName>
        <fullName evidence="3">Uncharacterized protein LOC116538148</fullName>
    </submittedName>
</protein>
<dbReference type="RefSeq" id="XP_032116290.1">
    <property type="nucleotide sequence ID" value="XM_032260399.1"/>
</dbReference>
<dbReference type="GeneID" id="116538148"/>
<feature type="region of interest" description="Disordered" evidence="1">
    <location>
        <begin position="1"/>
        <end position="32"/>
    </location>
</feature>
<proteinExistence type="predicted"/>
<gene>
    <name evidence="3" type="primary">LOC116538148</name>
</gene>
<reference evidence="3" key="1">
    <citation type="submission" date="2025-08" db="UniProtKB">
        <authorList>
            <consortium name="RefSeq"/>
        </authorList>
    </citation>
    <scope>IDENTIFICATION</scope>
    <source>
        <tissue evidence="3">Blood</tissue>
    </source>
</reference>